<organism evidence="6 7">
    <name type="scientific">Ceuthmochares aereus</name>
    <dbReference type="NCBI Taxonomy" id="1961834"/>
    <lineage>
        <taxon>Eukaryota</taxon>
        <taxon>Metazoa</taxon>
        <taxon>Chordata</taxon>
        <taxon>Craniata</taxon>
        <taxon>Vertebrata</taxon>
        <taxon>Euteleostomi</taxon>
        <taxon>Archelosauria</taxon>
        <taxon>Archosauria</taxon>
        <taxon>Dinosauria</taxon>
        <taxon>Saurischia</taxon>
        <taxon>Theropoda</taxon>
        <taxon>Coelurosauria</taxon>
        <taxon>Aves</taxon>
        <taxon>Neognathae</taxon>
        <taxon>Neoaves</taxon>
        <taxon>Otidimorphae</taxon>
        <taxon>Cuculiformes</taxon>
        <taxon>Cuculidae</taxon>
        <taxon>Ceuthmochares</taxon>
    </lineage>
</organism>
<comment type="caution">
    <text evidence="6">The sequence shown here is derived from an EMBL/GenBank/DDBJ whole genome shotgun (WGS) entry which is preliminary data.</text>
</comment>
<accession>A0A7L4JSG3</accession>
<keyword evidence="2" id="KW-1015">Disulfide bond</keyword>
<evidence type="ECO:0000256" key="1">
    <source>
        <dbReference type="ARBA" id="ARBA00022729"/>
    </source>
</evidence>
<name>A0A7L4JSG3_9AVES</name>
<evidence type="ECO:0000313" key="6">
    <source>
        <dbReference type="EMBL" id="NXY43474.1"/>
    </source>
</evidence>
<sequence>AAFTQVPGDATVREGDDVELPCAFRAGGAASRSLEIQWWYLQRDPRPRAEVTAALGGRRREAAARTVRVQGNDISHRLRLSGVRPQDEGVYECRVSDYGDTETQEHRAQALLRVLTRFTPPDVQAAEAASHIQRGTAPRRHGPAAHPVLPHGPSVRPTPAHDPAKQPDLGTATTTAITAASGSPPPGQAAILRQQHRAGMG</sequence>
<gene>
    <name evidence="6" type="primary">Vstm2b</name>
    <name evidence="6" type="ORF">CEUAER_R12765</name>
</gene>
<dbReference type="InterPro" id="IPR013783">
    <property type="entry name" value="Ig-like_fold"/>
</dbReference>
<protein>
    <submittedName>
        <fullName evidence="6">VTM2B protein</fullName>
    </submittedName>
</protein>
<feature type="domain" description="Ig-like" evidence="5">
    <location>
        <begin position="1"/>
        <end position="110"/>
    </location>
</feature>
<feature type="compositionally biased region" description="Low complexity" evidence="4">
    <location>
        <begin position="171"/>
        <end position="182"/>
    </location>
</feature>
<dbReference type="Proteomes" id="UP000519239">
    <property type="component" value="Unassembled WGS sequence"/>
</dbReference>
<dbReference type="PROSITE" id="PS50835">
    <property type="entry name" value="IG_LIKE"/>
    <property type="match status" value="1"/>
</dbReference>
<evidence type="ECO:0000256" key="3">
    <source>
        <dbReference type="ARBA" id="ARBA00023319"/>
    </source>
</evidence>
<dbReference type="AlphaFoldDB" id="A0A7L4JSG3"/>
<proteinExistence type="predicted"/>
<feature type="non-terminal residue" evidence="6">
    <location>
        <position position="201"/>
    </location>
</feature>
<dbReference type="InterPro" id="IPR051102">
    <property type="entry name" value="IgSF_V-set/TM_domain"/>
</dbReference>
<evidence type="ECO:0000256" key="4">
    <source>
        <dbReference type="SAM" id="MobiDB-lite"/>
    </source>
</evidence>
<keyword evidence="3" id="KW-0393">Immunoglobulin domain</keyword>
<feature type="region of interest" description="Disordered" evidence="4">
    <location>
        <begin position="124"/>
        <end position="201"/>
    </location>
</feature>
<dbReference type="SUPFAM" id="SSF48726">
    <property type="entry name" value="Immunoglobulin"/>
    <property type="match status" value="1"/>
</dbReference>
<dbReference type="SMART" id="SM00409">
    <property type="entry name" value="IG"/>
    <property type="match status" value="1"/>
</dbReference>
<dbReference type="GO" id="GO:0016020">
    <property type="term" value="C:membrane"/>
    <property type="evidence" value="ECO:0007669"/>
    <property type="project" value="TreeGrafter"/>
</dbReference>
<reference evidence="6 7" key="1">
    <citation type="submission" date="2019-09" db="EMBL/GenBank/DDBJ databases">
        <title>Bird 10,000 Genomes (B10K) Project - Family phase.</title>
        <authorList>
            <person name="Zhang G."/>
        </authorList>
    </citation>
    <scope>NUCLEOTIDE SEQUENCE [LARGE SCALE GENOMIC DNA]</scope>
    <source>
        <strain evidence="6">B10K-CU-031-02</strain>
        <tissue evidence="6">Muscle</tissue>
    </source>
</reference>
<dbReference type="PANTHER" id="PTHR12207:SF27">
    <property type="entry name" value="V-SET AND TRANSMEMBRANE DOMAIN-CONTAINING PROTEIN 2B"/>
    <property type="match status" value="1"/>
</dbReference>
<feature type="non-terminal residue" evidence="6">
    <location>
        <position position="1"/>
    </location>
</feature>
<dbReference type="Pfam" id="PF07686">
    <property type="entry name" value="V-set"/>
    <property type="match status" value="1"/>
</dbReference>
<dbReference type="InterPro" id="IPR003599">
    <property type="entry name" value="Ig_sub"/>
</dbReference>
<evidence type="ECO:0000256" key="2">
    <source>
        <dbReference type="ARBA" id="ARBA00023157"/>
    </source>
</evidence>
<keyword evidence="1" id="KW-0732">Signal</keyword>
<dbReference type="InterPro" id="IPR007110">
    <property type="entry name" value="Ig-like_dom"/>
</dbReference>
<dbReference type="InterPro" id="IPR036179">
    <property type="entry name" value="Ig-like_dom_sf"/>
</dbReference>
<dbReference type="OrthoDB" id="9942060at2759"/>
<dbReference type="EMBL" id="VWPQ01001964">
    <property type="protein sequence ID" value="NXY43474.1"/>
    <property type="molecule type" value="Genomic_DNA"/>
</dbReference>
<keyword evidence="7" id="KW-1185">Reference proteome</keyword>
<dbReference type="PANTHER" id="PTHR12207">
    <property type="entry name" value="V-SET AND TRANSMEMBRANE DOMAIN-CONTAINING PROTEIN"/>
    <property type="match status" value="1"/>
</dbReference>
<dbReference type="InterPro" id="IPR013106">
    <property type="entry name" value="Ig_V-set"/>
</dbReference>
<dbReference type="Gene3D" id="2.60.40.10">
    <property type="entry name" value="Immunoglobulins"/>
    <property type="match status" value="1"/>
</dbReference>
<evidence type="ECO:0000313" key="7">
    <source>
        <dbReference type="Proteomes" id="UP000519239"/>
    </source>
</evidence>
<evidence type="ECO:0000259" key="5">
    <source>
        <dbReference type="PROSITE" id="PS50835"/>
    </source>
</evidence>